<keyword evidence="1" id="KW-1133">Transmembrane helix</keyword>
<name>A0A411DR87_CHRID</name>
<feature type="transmembrane region" description="Helical" evidence="1">
    <location>
        <begin position="7"/>
        <end position="28"/>
    </location>
</feature>
<dbReference type="EMBL" id="CP035532">
    <property type="protein sequence ID" value="QBA22895.1"/>
    <property type="molecule type" value="Genomic_DNA"/>
</dbReference>
<keyword evidence="1" id="KW-0472">Membrane</keyword>
<keyword evidence="1" id="KW-0812">Transmembrane</keyword>
<sequence>MKRKNKVLIIIIIIIIIICGIGWIIYFLKYKAISPPTAIILKNAKYTVGEITSIYYGDRARKKGNDFTFSYKEGVIRNAHQDGEFIYGRKYLVVYDSMNIRNGYLILDKFDITDSLNKYHIYKNYDHYNVGWPLSEIPFKWDKSDIDQEVKMHLRSE</sequence>
<gene>
    <name evidence="2" type="ORF">EU348_17610</name>
</gene>
<proteinExistence type="predicted"/>
<evidence type="ECO:0000313" key="2">
    <source>
        <dbReference type="EMBL" id="QBA22895.1"/>
    </source>
</evidence>
<dbReference type="AlphaFoldDB" id="A0A411DR87"/>
<evidence type="ECO:0000256" key="1">
    <source>
        <dbReference type="SAM" id="Phobius"/>
    </source>
</evidence>
<organism evidence="2">
    <name type="scientific">Chryseobacterium indologenes</name>
    <name type="common">Flavobacterium indologenes</name>
    <dbReference type="NCBI Taxonomy" id="253"/>
    <lineage>
        <taxon>Bacteria</taxon>
        <taxon>Pseudomonadati</taxon>
        <taxon>Bacteroidota</taxon>
        <taxon>Flavobacteriia</taxon>
        <taxon>Flavobacteriales</taxon>
        <taxon>Weeksellaceae</taxon>
        <taxon>Chryseobacterium group</taxon>
        <taxon>Chryseobacterium</taxon>
    </lineage>
</organism>
<protein>
    <submittedName>
        <fullName evidence="2">Uncharacterized protein</fullName>
    </submittedName>
</protein>
<reference evidence="2" key="1">
    <citation type="submission" date="2019-01" db="EMBL/GenBank/DDBJ databases">
        <title>Whole Genome Sequencing for Putative Detection of Antimicrobial Resistance and Potential Virulence Factors in Chryseobacterium indologenes isolated from Nile Tilapia in Tanzania.</title>
        <authorList>
            <person name="Mwega E."/>
            <person name="Mutoloki S."/>
            <person name="Mugimba K."/>
            <person name="Colquhoun D."/>
            <person name="Mdegela R."/>
            <person name="Evensen O."/>
            <person name="Wasteson Y."/>
        </authorList>
    </citation>
    <scope>NUCLEOTIDE SEQUENCE [LARGE SCALE GENOMIC DNA]</scope>
    <source>
        <strain evidence="2">StR 01</strain>
    </source>
</reference>
<accession>A0A411DR87</accession>